<organism evidence="9">
    <name type="scientific">Soboliphyme baturini</name>
    <dbReference type="NCBI Taxonomy" id="241478"/>
    <lineage>
        <taxon>Eukaryota</taxon>
        <taxon>Metazoa</taxon>
        <taxon>Ecdysozoa</taxon>
        <taxon>Nematoda</taxon>
        <taxon>Enoplea</taxon>
        <taxon>Dorylaimia</taxon>
        <taxon>Dioctophymatida</taxon>
        <taxon>Dioctophymatoidea</taxon>
        <taxon>Soboliphymatidae</taxon>
        <taxon>Soboliphyme</taxon>
    </lineage>
</organism>
<gene>
    <name evidence="7" type="ORF">SBAD_LOCUS10718</name>
</gene>
<evidence type="ECO:0000256" key="3">
    <source>
        <dbReference type="ARBA" id="ARBA00022989"/>
    </source>
</evidence>
<dbReference type="Proteomes" id="UP000270296">
    <property type="component" value="Unassembled WGS sequence"/>
</dbReference>
<keyword evidence="6" id="KW-0407">Ion channel</keyword>
<proteinExistence type="inferred from homology"/>
<evidence type="ECO:0000313" key="8">
    <source>
        <dbReference type="Proteomes" id="UP000270296"/>
    </source>
</evidence>
<comment type="function">
    <text evidence="6">Forms chloride channels.</text>
</comment>
<keyword evidence="6" id="KW-0406">Ion transport</keyword>
<evidence type="ECO:0000256" key="1">
    <source>
        <dbReference type="ARBA" id="ARBA00004370"/>
    </source>
</evidence>
<protein>
    <recommendedName>
        <fullName evidence="6">Bestrophin homolog</fullName>
    </recommendedName>
</protein>
<evidence type="ECO:0000313" key="7">
    <source>
        <dbReference type="EMBL" id="VDP34087.1"/>
    </source>
</evidence>
<evidence type="ECO:0000313" key="9">
    <source>
        <dbReference type="WBParaSite" id="SBAD_0001109201-mRNA-1"/>
    </source>
</evidence>
<name>A0A183J4C0_9BILA</name>
<dbReference type="PANTHER" id="PTHR10736">
    <property type="entry name" value="BESTROPHIN"/>
    <property type="match status" value="1"/>
</dbReference>
<keyword evidence="4 6" id="KW-0472">Membrane</keyword>
<keyword evidence="8" id="KW-1185">Reference proteome</keyword>
<dbReference type="GO" id="GO:0034707">
    <property type="term" value="C:chloride channel complex"/>
    <property type="evidence" value="ECO:0007669"/>
    <property type="project" value="UniProtKB-KW"/>
</dbReference>
<dbReference type="Pfam" id="PF01062">
    <property type="entry name" value="Bestrophin"/>
    <property type="match status" value="1"/>
</dbReference>
<sequence length="96" mass="11327">MTITYSQHVATGGTGHFLALLLWWKGSIYRLLYKEFIIYMVLYFAISLLYRFGLNEGGRDCHRKNDVKTQDWQTFFLPYFCSGADCQPLEPMPFER</sequence>
<dbReference type="GO" id="GO:0005254">
    <property type="term" value="F:chloride channel activity"/>
    <property type="evidence" value="ECO:0007669"/>
    <property type="project" value="UniProtKB-KW"/>
</dbReference>
<dbReference type="AlphaFoldDB" id="A0A183J4C0"/>
<evidence type="ECO:0000256" key="6">
    <source>
        <dbReference type="RuleBase" id="RU363126"/>
    </source>
</evidence>
<keyword evidence="6" id="KW-1003">Cell membrane</keyword>
<evidence type="ECO:0000256" key="2">
    <source>
        <dbReference type="ARBA" id="ARBA00022692"/>
    </source>
</evidence>
<evidence type="ECO:0000256" key="5">
    <source>
        <dbReference type="ARBA" id="ARBA00034769"/>
    </source>
</evidence>
<dbReference type="GO" id="GO:0005886">
    <property type="term" value="C:plasma membrane"/>
    <property type="evidence" value="ECO:0007669"/>
    <property type="project" value="UniProtKB-SubCell"/>
</dbReference>
<reference evidence="9" key="1">
    <citation type="submission" date="2016-06" db="UniProtKB">
        <authorList>
            <consortium name="WormBaseParasite"/>
        </authorList>
    </citation>
    <scope>IDENTIFICATION</scope>
</reference>
<keyword evidence="2 6" id="KW-0812">Transmembrane</keyword>
<feature type="transmembrane region" description="Helical" evidence="6">
    <location>
        <begin position="36"/>
        <end position="54"/>
    </location>
</feature>
<accession>A0A183J4C0</accession>
<dbReference type="EMBL" id="UZAM01014465">
    <property type="protein sequence ID" value="VDP34087.1"/>
    <property type="molecule type" value="Genomic_DNA"/>
</dbReference>
<evidence type="ECO:0000256" key="4">
    <source>
        <dbReference type="ARBA" id="ARBA00023136"/>
    </source>
</evidence>
<keyword evidence="6" id="KW-0868">Chloride</keyword>
<reference evidence="7 8" key="2">
    <citation type="submission" date="2018-11" db="EMBL/GenBank/DDBJ databases">
        <authorList>
            <consortium name="Pathogen Informatics"/>
        </authorList>
    </citation>
    <scope>NUCLEOTIDE SEQUENCE [LARGE SCALE GENOMIC DNA]</scope>
</reference>
<dbReference type="InterPro" id="IPR000615">
    <property type="entry name" value="Bestrophin"/>
</dbReference>
<dbReference type="WBParaSite" id="SBAD_0001109201-mRNA-1">
    <property type="protein sequence ID" value="SBAD_0001109201-mRNA-1"/>
    <property type="gene ID" value="SBAD_0001109201"/>
</dbReference>
<keyword evidence="6" id="KW-0869">Chloride channel</keyword>
<keyword evidence="3 6" id="KW-1133">Transmembrane helix</keyword>
<dbReference type="OrthoDB" id="201595at2759"/>
<comment type="similarity">
    <text evidence="5 6">Belongs to the anion channel-forming bestrophin (TC 1.A.46) family. Calcium-sensitive chloride channel subfamily.</text>
</comment>
<comment type="subcellular location">
    <subcellularLocation>
        <location evidence="6">Cell membrane</location>
        <topology evidence="6">Multi-pass membrane protein</topology>
    </subcellularLocation>
    <subcellularLocation>
        <location evidence="1">Membrane</location>
    </subcellularLocation>
</comment>
<comment type="caution">
    <text evidence="6">Lacks conserved residue(s) required for the propagation of feature annotation.</text>
</comment>
<keyword evidence="6" id="KW-0813">Transport</keyword>
<dbReference type="InterPro" id="IPR021134">
    <property type="entry name" value="Bestrophin-like"/>
</dbReference>